<reference evidence="2 3" key="1">
    <citation type="submission" date="2015-02" db="EMBL/GenBank/DDBJ databases">
        <title>Improved understanding of the partial-nitritation anammox process through 23 genomes representing the majority of the microbial community.</title>
        <authorList>
            <person name="Speth D.R."/>
            <person name="In T Zandt M."/>
            <person name="Guerrero Cruz S."/>
            <person name="Jetten M.S."/>
            <person name="Dutilh B.E."/>
        </authorList>
    </citation>
    <scope>NUCLEOTIDE SEQUENCE [LARGE SCALE GENOMIC DNA]</scope>
    <source>
        <strain evidence="2">OLB21</strain>
    </source>
</reference>
<feature type="region of interest" description="Disordered" evidence="1">
    <location>
        <begin position="27"/>
        <end position="47"/>
    </location>
</feature>
<proteinExistence type="predicted"/>
<evidence type="ECO:0000256" key="1">
    <source>
        <dbReference type="SAM" id="MobiDB-lite"/>
    </source>
</evidence>
<sequence>MKTLLSVIVVVAIIVLAIYVYIDRTTKDNNSNNDNNTQEQTNDNSQPVTEDIEFATYIYGEPSAVTENPVFTPFSISYPKVENVRFNEGGGVYDIELEINDNLIEIDFSSVTIRPGKDIYESAVIDWATAWSEERIDSIKYSFYNASEKSNTGRFVTYNVIELDKNQSYEITLFKASSFARGEDGFVAIKMQKNDPAILDAILSSYKSL</sequence>
<dbReference type="Proteomes" id="UP000070449">
    <property type="component" value="Unassembled WGS sequence"/>
</dbReference>
<feature type="compositionally biased region" description="Low complexity" evidence="1">
    <location>
        <begin position="27"/>
        <end position="46"/>
    </location>
</feature>
<dbReference type="EMBL" id="JYPD01000030">
    <property type="protein sequence ID" value="KXK07810.1"/>
    <property type="molecule type" value="Genomic_DNA"/>
</dbReference>
<organism evidence="2 3">
    <name type="scientific">candidate division WS6 bacterium OLB21</name>
    <dbReference type="NCBI Taxonomy" id="1617427"/>
    <lineage>
        <taxon>Bacteria</taxon>
        <taxon>Candidatus Dojkabacteria</taxon>
    </lineage>
</organism>
<protein>
    <submittedName>
        <fullName evidence="2">Uncharacterized protein</fullName>
    </submittedName>
</protein>
<gene>
    <name evidence="2" type="ORF">UZ20_WS6002001125</name>
</gene>
<name>A0A136KEG3_9BACT</name>
<dbReference type="AlphaFoldDB" id="A0A136KEG3"/>
<evidence type="ECO:0000313" key="2">
    <source>
        <dbReference type="EMBL" id="KXK07810.1"/>
    </source>
</evidence>
<accession>A0A136KEG3</accession>
<comment type="caution">
    <text evidence="2">The sequence shown here is derived from an EMBL/GenBank/DDBJ whole genome shotgun (WGS) entry which is preliminary data.</text>
</comment>
<evidence type="ECO:0000313" key="3">
    <source>
        <dbReference type="Proteomes" id="UP000070449"/>
    </source>
</evidence>
<dbReference type="STRING" id="1617427.UZ20_WS6002001125"/>